<feature type="domain" description="TonB-dependent receptor plug" evidence="8">
    <location>
        <begin position="122"/>
        <end position="228"/>
    </location>
</feature>
<evidence type="ECO:0000259" key="8">
    <source>
        <dbReference type="Pfam" id="PF07715"/>
    </source>
</evidence>
<evidence type="ECO:0000256" key="6">
    <source>
        <dbReference type="ARBA" id="ARBA00023237"/>
    </source>
</evidence>
<dbReference type="AlphaFoldDB" id="A0A918UPJ5"/>
<evidence type="ECO:0000256" key="1">
    <source>
        <dbReference type="ARBA" id="ARBA00004571"/>
    </source>
</evidence>
<evidence type="ECO:0000313" key="10">
    <source>
        <dbReference type="Proteomes" id="UP000619457"/>
    </source>
</evidence>
<dbReference type="GO" id="GO:0009279">
    <property type="term" value="C:cell outer membrane"/>
    <property type="evidence" value="ECO:0007669"/>
    <property type="project" value="UniProtKB-SubCell"/>
</dbReference>
<dbReference type="Pfam" id="PF13715">
    <property type="entry name" value="CarbopepD_reg_2"/>
    <property type="match status" value="1"/>
</dbReference>
<comment type="similarity">
    <text evidence="7">Belongs to the TonB-dependent receptor family.</text>
</comment>
<keyword evidence="3 7" id="KW-1134">Transmembrane beta strand</keyword>
<dbReference type="PROSITE" id="PS52016">
    <property type="entry name" value="TONB_DEPENDENT_REC_3"/>
    <property type="match status" value="1"/>
</dbReference>
<dbReference type="NCBIfam" id="TIGR04057">
    <property type="entry name" value="SusC_RagA_signa"/>
    <property type="match status" value="1"/>
</dbReference>
<keyword evidence="10" id="KW-1185">Reference proteome</keyword>
<comment type="subcellular location">
    <subcellularLocation>
        <location evidence="1 7">Cell outer membrane</location>
        <topology evidence="1 7">Multi-pass membrane protein</topology>
    </subcellularLocation>
</comment>
<evidence type="ECO:0000256" key="2">
    <source>
        <dbReference type="ARBA" id="ARBA00022448"/>
    </source>
</evidence>
<dbReference type="Proteomes" id="UP000619457">
    <property type="component" value="Unassembled WGS sequence"/>
</dbReference>
<dbReference type="FunFam" id="2.60.40.1120:FF:000003">
    <property type="entry name" value="Outer membrane protein Omp121"/>
    <property type="match status" value="1"/>
</dbReference>
<keyword evidence="2 7" id="KW-0813">Transport</keyword>
<dbReference type="InterPro" id="IPR036942">
    <property type="entry name" value="Beta-barrel_TonB_sf"/>
</dbReference>
<keyword evidence="4 7" id="KW-0812">Transmembrane</keyword>
<dbReference type="NCBIfam" id="TIGR04056">
    <property type="entry name" value="OMP_RagA_SusC"/>
    <property type="match status" value="1"/>
</dbReference>
<evidence type="ECO:0000256" key="5">
    <source>
        <dbReference type="ARBA" id="ARBA00023136"/>
    </source>
</evidence>
<dbReference type="InterPro" id="IPR008969">
    <property type="entry name" value="CarboxyPept-like_regulatory"/>
</dbReference>
<organism evidence="9 10">
    <name type="scientific">Echinicola pacifica</name>
    <dbReference type="NCBI Taxonomy" id="346377"/>
    <lineage>
        <taxon>Bacteria</taxon>
        <taxon>Pseudomonadati</taxon>
        <taxon>Bacteroidota</taxon>
        <taxon>Cytophagia</taxon>
        <taxon>Cytophagales</taxon>
        <taxon>Cyclobacteriaceae</taxon>
        <taxon>Echinicola</taxon>
    </lineage>
</organism>
<name>A0A918UPJ5_9BACT</name>
<reference evidence="9" key="2">
    <citation type="submission" date="2020-09" db="EMBL/GenBank/DDBJ databases">
        <authorList>
            <person name="Sun Q."/>
            <person name="Kim S."/>
        </authorList>
    </citation>
    <scope>NUCLEOTIDE SEQUENCE</scope>
    <source>
        <strain evidence="9">KCTC 12368</strain>
    </source>
</reference>
<dbReference type="InterPro" id="IPR012910">
    <property type="entry name" value="Plug_dom"/>
</dbReference>
<proteinExistence type="inferred from homology"/>
<reference evidence="9" key="1">
    <citation type="journal article" date="2014" name="Int. J. Syst. Evol. Microbiol.">
        <title>Complete genome sequence of Corynebacterium casei LMG S-19264T (=DSM 44701T), isolated from a smear-ripened cheese.</title>
        <authorList>
            <consortium name="US DOE Joint Genome Institute (JGI-PGF)"/>
            <person name="Walter F."/>
            <person name="Albersmeier A."/>
            <person name="Kalinowski J."/>
            <person name="Ruckert C."/>
        </authorList>
    </citation>
    <scope>NUCLEOTIDE SEQUENCE</scope>
    <source>
        <strain evidence="9">KCTC 12368</strain>
    </source>
</reference>
<dbReference type="Pfam" id="PF07715">
    <property type="entry name" value="Plug"/>
    <property type="match status" value="1"/>
</dbReference>
<dbReference type="EMBL" id="BMWX01000003">
    <property type="protein sequence ID" value="GGZ25179.1"/>
    <property type="molecule type" value="Genomic_DNA"/>
</dbReference>
<dbReference type="InterPro" id="IPR023997">
    <property type="entry name" value="TonB-dep_OMP_SusC/RagA_CS"/>
</dbReference>
<dbReference type="InterPro" id="IPR037066">
    <property type="entry name" value="Plug_dom_sf"/>
</dbReference>
<sequence length="977" mass="105249">MSLSLAGGIDASARAPESIITTAPSNKLVKAASGTVVDETGEPLVGVAVLVKGTSIGVVTDLDGKFSITNAPEEASTLIFSFIGMKTQELAFQAGQEMKVVMQEDIFSIEEQVVIGYGTTRKSDLTGAVSSVSSKDFEKQPVTRVEDALQGRAAGVQVIKSSGVPGADVQIRIRGANSINGSNQPLVVIDGVIGADMRSINTNDVESMEVLKDASATAIYGSRGANGVILVTTKRGSGKTNVSLSAFTSVSTVSNKIDVLSPQEFGTIFDLPVIDGGTDYQEEYFQNGYANNVQLSISGKNDGVGYFISGNILDQSGVALNSDYKRYSLRANIDTELNDKLSLQLNMYGSSESTLNLVNGGSSSSPDERAGIVAVLGWDPTLPLRDENGNYNLLSSNGSGLINPIAERMESDLNASIGNINSNINLGYQITEHLKLSVIGGLIHRTQLIESYRGVPAGTVLSAPTASGSTSQATTLQNSNVLTWDKSFDKHNVKVTGLFEIQQFINKGFSAGSGQYTIPANFYSMDLGITPSVNASLAKSQIVSYMGRGEYNFDRKLFLTATLRTDRSSRFRPENQVGVFPSASAAYQFDNVLGEAIETLKLRAGYGETGNQAISPYSTYNTFQTGQDYPINGTTESRGLILGDIANPDLTWETTKQTNIGADITFLYGKFNMSINKYWKNTVDLLLNVPLPYYAGGGTVTRNVGEVFNGGWELNLQTHILNRKDFQWDVNVNYFYNNNEVKSLSDDQEEILFSPVGNVANTSGAYVLLREGMPMGQFYGATFLGTYKSGDTDGTPGSAKYLKDEEGNVVMGVIGNGSPRHNWAINNTMNYGKFDLNFLIRGVHGFDVMNFTRASISMSGGVQSLPTYGEYRNRWTAENQTDVPVSGDLIVNSTRFIEKGDFVRLSNLALGYTLGENNLFSNFRIYASVQNLFTLTSYEGYDPEASSLGAGNGAASFIDYGANPNSRTYTFGVNIGF</sequence>
<dbReference type="SUPFAM" id="SSF56935">
    <property type="entry name" value="Porins"/>
    <property type="match status" value="1"/>
</dbReference>
<dbReference type="Gene3D" id="2.60.40.1120">
    <property type="entry name" value="Carboxypeptidase-like, regulatory domain"/>
    <property type="match status" value="1"/>
</dbReference>
<dbReference type="InterPro" id="IPR039426">
    <property type="entry name" value="TonB-dep_rcpt-like"/>
</dbReference>
<dbReference type="SUPFAM" id="SSF49464">
    <property type="entry name" value="Carboxypeptidase regulatory domain-like"/>
    <property type="match status" value="1"/>
</dbReference>
<dbReference type="FunFam" id="2.170.130.10:FF:000008">
    <property type="entry name" value="SusC/RagA family TonB-linked outer membrane protein"/>
    <property type="match status" value="1"/>
</dbReference>
<evidence type="ECO:0000256" key="4">
    <source>
        <dbReference type="ARBA" id="ARBA00022692"/>
    </source>
</evidence>
<gene>
    <name evidence="9" type="ORF">GCM10007049_17080</name>
</gene>
<dbReference type="InterPro" id="IPR023996">
    <property type="entry name" value="TonB-dep_OMP_SusC/RagA"/>
</dbReference>
<keyword evidence="6 7" id="KW-0998">Cell outer membrane</keyword>
<comment type="caution">
    <text evidence="9">The sequence shown here is derived from an EMBL/GenBank/DDBJ whole genome shotgun (WGS) entry which is preliminary data.</text>
</comment>
<evidence type="ECO:0000256" key="7">
    <source>
        <dbReference type="PROSITE-ProRule" id="PRU01360"/>
    </source>
</evidence>
<protein>
    <submittedName>
        <fullName evidence="9">SusC/RagA family TonB-linked outer membrane protein</fullName>
    </submittedName>
</protein>
<dbReference type="Gene3D" id="2.170.130.10">
    <property type="entry name" value="TonB-dependent receptor, plug domain"/>
    <property type="match status" value="1"/>
</dbReference>
<dbReference type="Gene3D" id="2.40.170.20">
    <property type="entry name" value="TonB-dependent receptor, beta-barrel domain"/>
    <property type="match status" value="1"/>
</dbReference>
<accession>A0A918UPJ5</accession>
<evidence type="ECO:0000313" key="9">
    <source>
        <dbReference type="EMBL" id="GGZ25179.1"/>
    </source>
</evidence>
<keyword evidence="5 7" id="KW-0472">Membrane</keyword>
<evidence type="ECO:0000256" key="3">
    <source>
        <dbReference type="ARBA" id="ARBA00022452"/>
    </source>
</evidence>